<proteinExistence type="predicted"/>
<organism evidence="2 3">
    <name type="scientific">Iphiclides podalirius</name>
    <name type="common">scarce swallowtail</name>
    <dbReference type="NCBI Taxonomy" id="110791"/>
    <lineage>
        <taxon>Eukaryota</taxon>
        <taxon>Metazoa</taxon>
        <taxon>Ecdysozoa</taxon>
        <taxon>Arthropoda</taxon>
        <taxon>Hexapoda</taxon>
        <taxon>Insecta</taxon>
        <taxon>Pterygota</taxon>
        <taxon>Neoptera</taxon>
        <taxon>Endopterygota</taxon>
        <taxon>Lepidoptera</taxon>
        <taxon>Glossata</taxon>
        <taxon>Ditrysia</taxon>
        <taxon>Papilionoidea</taxon>
        <taxon>Papilionidae</taxon>
        <taxon>Papilioninae</taxon>
        <taxon>Iphiclides</taxon>
    </lineage>
</organism>
<keyword evidence="1" id="KW-0812">Transmembrane</keyword>
<dbReference type="EMBL" id="OW152835">
    <property type="protein sequence ID" value="CAH2056427.1"/>
    <property type="molecule type" value="Genomic_DNA"/>
</dbReference>
<keyword evidence="1" id="KW-0472">Membrane</keyword>
<evidence type="ECO:0000256" key="1">
    <source>
        <dbReference type="SAM" id="Phobius"/>
    </source>
</evidence>
<keyword evidence="3" id="KW-1185">Reference proteome</keyword>
<evidence type="ECO:0000313" key="2">
    <source>
        <dbReference type="EMBL" id="CAH2056427.1"/>
    </source>
</evidence>
<dbReference type="Proteomes" id="UP000837857">
    <property type="component" value="Chromosome 23"/>
</dbReference>
<gene>
    <name evidence="2" type="ORF">IPOD504_LOCUS9649</name>
</gene>
<feature type="non-terminal residue" evidence="2">
    <location>
        <position position="155"/>
    </location>
</feature>
<keyword evidence="1" id="KW-1133">Transmembrane helix</keyword>
<evidence type="ECO:0000313" key="3">
    <source>
        <dbReference type="Proteomes" id="UP000837857"/>
    </source>
</evidence>
<name>A0ABN8IK16_9NEOP</name>
<reference evidence="2" key="1">
    <citation type="submission" date="2022-03" db="EMBL/GenBank/DDBJ databases">
        <authorList>
            <person name="Martin H S."/>
        </authorList>
    </citation>
    <scope>NUCLEOTIDE SEQUENCE</scope>
</reference>
<sequence length="155" mass="17186">MADGQPGGIGAQIGNAITGKLTESIKSMDVMSLLQNIMAATPHDEESQAIKQRLQGVMRQYTEMSEEEKVQFATQLKEALASKLQAKLQDVPLDLSGLNEAIGNAIMYKLALVAFGAFVVFVAVVFFGYKLYKSIKDKEKKREEKKKAKQMKKKK</sequence>
<accession>A0ABN8IK16</accession>
<feature type="transmembrane region" description="Helical" evidence="1">
    <location>
        <begin position="106"/>
        <end position="132"/>
    </location>
</feature>
<protein>
    <submittedName>
        <fullName evidence="2">Uncharacterized protein</fullName>
    </submittedName>
</protein>